<dbReference type="SMART" id="SM00184">
    <property type="entry name" value="RING"/>
    <property type="match status" value="1"/>
</dbReference>
<evidence type="ECO:0000313" key="9">
    <source>
        <dbReference type="EMBL" id="KAK3305827.1"/>
    </source>
</evidence>
<keyword evidence="6" id="KW-0479">Metal-binding</keyword>
<dbReference type="Proteomes" id="UP001273166">
    <property type="component" value="Unassembled WGS sequence"/>
</dbReference>
<keyword evidence="6" id="KW-0863">Zinc-finger</keyword>
<dbReference type="InterPro" id="IPR013083">
    <property type="entry name" value="Znf_RING/FYVE/PHD"/>
</dbReference>
<evidence type="ECO:0000256" key="6">
    <source>
        <dbReference type="PROSITE-ProRule" id="PRU00175"/>
    </source>
</evidence>
<reference evidence="9" key="2">
    <citation type="submission" date="2023-06" db="EMBL/GenBank/DDBJ databases">
        <authorList>
            <consortium name="Lawrence Berkeley National Laboratory"/>
            <person name="Mondo S.J."/>
            <person name="Hensen N."/>
            <person name="Bonometti L."/>
            <person name="Westerberg I."/>
            <person name="Brannstrom I.O."/>
            <person name="Guillou S."/>
            <person name="Cros-Aarteil S."/>
            <person name="Calhoun S."/>
            <person name="Haridas S."/>
            <person name="Kuo A."/>
            <person name="Pangilinan J."/>
            <person name="Riley R."/>
            <person name="Labutti K."/>
            <person name="Andreopoulos B."/>
            <person name="Lipzen A."/>
            <person name="Chen C."/>
            <person name="Yanf M."/>
            <person name="Daum C."/>
            <person name="Ng V."/>
            <person name="Clum A."/>
            <person name="Steindorff A."/>
            <person name="Ohm R."/>
            <person name="Martin F."/>
            <person name="Silar P."/>
            <person name="Natvig D."/>
            <person name="Lalanne C."/>
            <person name="Gautier V."/>
            <person name="Ament-Velasquez S.L."/>
            <person name="Kruys A."/>
            <person name="Hutchinson M.I."/>
            <person name="Powell A.J."/>
            <person name="Barry K."/>
            <person name="Miller A.N."/>
            <person name="Grigoriev I.V."/>
            <person name="Debuchy R."/>
            <person name="Gladieux P."/>
            <person name="Thoren M.H."/>
            <person name="Johannesson H."/>
        </authorList>
    </citation>
    <scope>NUCLEOTIDE SEQUENCE</scope>
    <source>
        <strain evidence="9">CBS 333.67</strain>
    </source>
</reference>
<keyword evidence="10" id="KW-1185">Reference proteome</keyword>
<dbReference type="PANTHER" id="PTHR46077">
    <property type="entry name" value="E3 UBIQUITIN-PROTEIN LIGASE TOPORS"/>
    <property type="match status" value="1"/>
</dbReference>
<dbReference type="AlphaFoldDB" id="A0AAJ0GTE8"/>
<dbReference type="GO" id="GO:0000209">
    <property type="term" value="P:protein polyubiquitination"/>
    <property type="evidence" value="ECO:0007669"/>
    <property type="project" value="TreeGrafter"/>
</dbReference>
<dbReference type="PROSITE" id="PS50089">
    <property type="entry name" value="ZF_RING_2"/>
    <property type="match status" value="1"/>
</dbReference>
<keyword evidence="6" id="KW-0862">Zinc</keyword>
<evidence type="ECO:0000256" key="1">
    <source>
        <dbReference type="ARBA" id="ARBA00000900"/>
    </source>
</evidence>
<name>A0AAJ0GTE8_9PEZI</name>
<accession>A0AAJ0GTE8</accession>
<dbReference type="SUPFAM" id="SSF57850">
    <property type="entry name" value="RING/U-box"/>
    <property type="match status" value="1"/>
</dbReference>
<organism evidence="9 10">
    <name type="scientific">Chaetomium strumarium</name>
    <dbReference type="NCBI Taxonomy" id="1170767"/>
    <lineage>
        <taxon>Eukaryota</taxon>
        <taxon>Fungi</taxon>
        <taxon>Dikarya</taxon>
        <taxon>Ascomycota</taxon>
        <taxon>Pezizomycotina</taxon>
        <taxon>Sordariomycetes</taxon>
        <taxon>Sordariomycetidae</taxon>
        <taxon>Sordariales</taxon>
        <taxon>Chaetomiaceae</taxon>
        <taxon>Chaetomium</taxon>
    </lineage>
</organism>
<dbReference type="EMBL" id="JAUDZG010000004">
    <property type="protein sequence ID" value="KAK3305827.1"/>
    <property type="molecule type" value="Genomic_DNA"/>
</dbReference>
<evidence type="ECO:0000256" key="3">
    <source>
        <dbReference type="ARBA" id="ARBA00022679"/>
    </source>
</evidence>
<dbReference type="GO" id="GO:0006513">
    <property type="term" value="P:protein monoubiquitination"/>
    <property type="evidence" value="ECO:0007669"/>
    <property type="project" value="TreeGrafter"/>
</dbReference>
<reference evidence="9" key="1">
    <citation type="journal article" date="2023" name="Mol. Phylogenet. Evol.">
        <title>Genome-scale phylogeny and comparative genomics of the fungal order Sordariales.</title>
        <authorList>
            <person name="Hensen N."/>
            <person name="Bonometti L."/>
            <person name="Westerberg I."/>
            <person name="Brannstrom I.O."/>
            <person name="Guillou S."/>
            <person name="Cros-Aarteil S."/>
            <person name="Calhoun S."/>
            <person name="Haridas S."/>
            <person name="Kuo A."/>
            <person name="Mondo S."/>
            <person name="Pangilinan J."/>
            <person name="Riley R."/>
            <person name="LaButti K."/>
            <person name="Andreopoulos B."/>
            <person name="Lipzen A."/>
            <person name="Chen C."/>
            <person name="Yan M."/>
            <person name="Daum C."/>
            <person name="Ng V."/>
            <person name="Clum A."/>
            <person name="Steindorff A."/>
            <person name="Ohm R.A."/>
            <person name="Martin F."/>
            <person name="Silar P."/>
            <person name="Natvig D.O."/>
            <person name="Lalanne C."/>
            <person name="Gautier V."/>
            <person name="Ament-Velasquez S.L."/>
            <person name="Kruys A."/>
            <person name="Hutchinson M.I."/>
            <person name="Powell A.J."/>
            <person name="Barry K."/>
            <person name="Miller A.N."/>
            <person name="Grigoriev I.V."/>
            <person name="Debuchy R."/>
            <person name="Gladieux P."/>
            <person name="Hiltunen Thoren M."/>
            <person name="Johannesson H."/>
        </authorList>
    </citation>
    <scope>NUCLEOTIDE SEQUENCE</scope>
    <source>
        <strain evidence="9">CBS 333.67</strain>
    </source>
</reference>
<evidence type="ECO:0000313" key="10">
    <source>
        <dbReference type="Proteomes" id="UP001273166"/>
    </source>
</evidence>
<evidence type="ECO:0000256" key="7">
    <source>
        <dbReference type="SAM" id="MobiDB-lite"/>
    </source>
</evidence>
<evidence type="ECO:0000256" key="5">
    <source>
        <dbReference type="ARBA" id="ARBA00023163"/>
    </source>
</evidence>
<keyword evidence="4" id="KW-0805">Transcription regulation</keyword>
<dbReference type="GO" id="GO:0008270">
    <property type="term" value="F:zinc ion binding"/>
    <property type="evidence" value="ECO:0007669"/>
    <property type="project" value="UniProtKB-KW"/>
</dbReference>
<dbReference type="Gene3D" id="3.30.40.10">
    <property type="entry name" value="Zinc/RING finger domain, C3HC4 (zinc finger)"/>
    <property type="match status" value="1"/>
</dbReference>
<proteinExistence type="predicted"/>
<dbReference type="GeneID" id="87888197"/>
<sequence>MAVVETGSSDDIQAQVLQTTLAEIEASRQKATGSDSTDDDVKPRNCCVICLDSISDSCTALPCNHAHFDFCCLLRWLEQHPNCPLCKANVYKVRYAVPQDPAVIYRVPNAVRTRDSAGRGEHTVGSLRDSGRRQPRLPPSESEAVRRRRHIYRHQLYSLRSNRISGYQPLPTPAQLSSTPHLLSRARLWIRRELQVFLFLSSDPDADSNDHHNNNSHNRSARTLRRRNNAEFLLEYVVAILKTVDIQGSMGQAEAMLADFLGHDHARLFLHELRCWLRSPAPSLAAWDREVRYPEVTRNIPVVRRGSVAREDGSEGERGDQGERAWSSASTDGRGRGGASWQDRAGDHWRADSQTSAASSGERRKRKLREDDDETGKGRANRTGR</sequence>
<dbReference type="InterPro" id="IPR001841">
    <property type="entry name" value="Znf_RING"/>
</dbReference>
<comment type="caution">
    <text evidence="9">The sequence shown here is derived from an EMBL/GenBank/DDBJ whole genome shotgun (WGS) entry which is preliminary data.</text>
</comment>
<evidence type="ECO:0000256" key="2">
    <source>
        <dbReference type="ARBA" id="ARBA00012483"/>
    </source>
</evidence>
<evidence type="ECO:0000259" key="8">
    <source>
        <dbReference type="PROSITE" id="PS50089"/>
    </source>
</evidence>
<dbReference type="RefSeq" id="XP_062721607.1">
    <property type="nucleotide sequence ID" value="XM_062869368.1"/>
</dbReference>
<gene>
    <name evidence="9" type="ORF">B0T15DRAFT_533525</name>
</gene>
<evidence type="ECO:0000256" key="4">
    <source>
        <dbReference type="ARBA" id="ARBA00023015"/>
    </source>
</evidence>
<comment type="catalytic activity">
    <reaction evidence="1">
        <text>S-ubiquitinyl-[E2 ubiquitin-conjugating enzyme]-L-cysteine + [acceptor protein]-L-lysine = [E2 ubiquitin-conjugating enzyme]-L-cysteine + N(6)-ubiquitinyl-[acceptor protein]-L-lysine.</text>
        <dbReference type="EC" id="2.3.2.27"/>
    </reaction>
</comment>
<dbReference type="GO" id="GO:0061630">
    <property type="term" value="F:ubiquitin protein ligase activity"/>
    <property type="evidence" value="ECO:0007669"/>
    <property type="project" value="UniProtKB-EC"/>
</dbReference>
<feature type="region of interest" description="Disordered" evidence="7">
    <location>
        <begin position="114"/>
        <end position="145"/>
    </location>
</feature>
<feature type="domain" description="RING-type" evidence="8">
    <location>
        <begin position="47"/>
        <end position="87"/>
    </location>
</feature>
<keyword evidence="5" id="KW-0804">Transcription</keyword>
<dbReference type="Pfam" id="PF13639">
    <property type="entry name" value="zf-RING_2"/>
    <property type="match status" value="1"/>
</dbReference>
<feature type="region of interest" description="Disordered" evidence="7">
    <location>
        <begin position="307"/>
        <end position="385"/>
    </location>
</feature>
<protein>
    <recommendedName>
        <fullName evidence="2">RING-type E3 ubiquitin transferase</fullName>
        <ecNumber evidence="2">2.3.2.27</ecNumber>
    </recommendedName>
</protein>
<keyword evidence="3" id="KW-0808">Transferase</keyword>
<dbReference type="EC" id="2.3.2.27" evidence="2"/>
<feature type="compositionally biased region" description="Basic and acidic residues" evidence="7">
    <location>
        <begin position="308"/>
        <end position="323"/>
    </location>
</feature>
<dbReference type="PANTHER" id="PTHR46077:SF1">
    <property type="entry name" value="TOP1 BINDING ARGININE_SERINE RICH PROTEIN, E3 UBIQUITIN LIGASE"/>
    <property type="match status" value="1"/>
</dbReference>